<dbReference type="InterPro" id="IPR050922">
    <property type="entry name" value="LytR/CpsA/Psr_CW_biosynth"/>
</dbReference>
<comment type="similarity">
    <text evidence="1">Belongs to the LytR/CpsA/Psr (LCP) family.</text>
</comment>
<accession>A0A2H0XAQ7</accession>
<organism evidence="3 4">
    <name type="scientific">candidate division WWE3 bacterium CG08_land_8_20_14_0_20_41_15</name>
    <dbReference type="NCBI Taxonomy" id="1975086"/>
    <lineage>
        <taxon>Bacteria</taxon>
        <taxon>Katanobacteria</taxon>
    </lineage>
</organism>
<name>A0A2H0XAQ7_UNCKA</name>
<evidence type="ECO:0000313" key="3">
    <source>
        <dbReference type="EMBL" id="PIS21925.1"/>
    </source>
</evidence>
<evidence type="ECO:0000259" key="2">
    <source>
        <dbReference type="Pfam" id="PF03816"/>
    </source>
</evidence>
<gene>
    <name evidence="3" type="ORF">COT51_00215</name>
</gene>
<dbReference type="AlphaFoldDB" id="A0A2H0XAQ7"/>
<evidence type="ECO:0000313" key="4">
    <source>
        <dbReference type="Proteomes" id="UP000231098"/>
    </source>
</evidence>
<dbReference type="InterPro" id="IPR004474">
    <property type="entry name" value="LytR_CpsA_psr"/>
</dbReference>
<evidence type="ECO:0000256" key="1">
    <source>
        <dbReference type="ARBA" id="ARBA00006068"/>
    </source>
</evidence>
<reference evidence="4" key="1">
    <citation type="submission" date="2017-09" db="EMBL/GenBank/DDBJ databases">
        <title>Depth-based differentiation of microbial function through sediment-hosted aquifers and enrichment of novel symbionts in the deep terrestrial subsurface.</title>
        <authorList>
            <person name="Probst A.J."/>
            <person name="Ladd B."/>
            <person name="Jarett J.K."/>
            <person name="Geller-Mcgrath D.E."/>
            <person name="Sieber C.M.K."/>
            <person name="Emerson J.B."/>
            <person name="Anantharaman K."/>
            <person name="Thomas B.C."/>
            <person name="Malmstrom R."/>
            <person name="Stieglmeier M."/>
            <person name="Klingl A."/>
            <person name="Woyke T."/>
            <person name="Ryan C.M."/>
            <person name="Banfield J.F."/>
        </authorList>
    </citation>
    <scope>NUCLEOTIDE SEQUENCE [LARGE SCALE GENOMIC DNA]</scope>
</reference>
<dbReference type="PANTHER" id="PTHR33392">
    <property type="entry name" value="POLYISOPRENYL-TEICHOIC ACID--PEPTIDOGLYCAN TEICHOIC ACID TRANSFERASE TAGU"/>
    <property type="match status" value="1"/>
</dbReference>
<dbReference type="PANTHER" id="PTHR33392:SF6">
    <property type="entry name" value="POLYISOPRENYL-TEICHOIC ACID--PEPTIDOGLYCAN TEICHOIC ACID TRANSFERASE TAGU"/>
    <property type="match status" value="1"/>
</dbReference>
<sequence length="368" mass="40887">MRYLDVKRTKKKEVKKKSPIFKAIFLVLLGLVVAGMVWARSLSPMSVFSKIINPSGLKQTDGRINILLLGLDTRPDRPSSTLTDTVIVGSIDNEGKNATLISIPRDLWVPIDDDYSGKINSAYAIGEADQDKIDGGITLAKEKVEEVLGIPIHYYALINFEGFKKAIDILGGIEVDVENTFDDYHYPIPGREEDTCGITEDPIKIEDGKEATQSAEEIYLCRYDHLHFDKGLTKMDGETALRYARSRYAVGVEGGDFARAKRQQKVIIAAKNKLLSLPTLLNPGKLKELYDAYGEFVETDLGISEGQRLLEISQKLEKETIKNAVIDKDSELVVSPIDSDPYLGASVLIPKGGDFSQIQAFIQRLLFE</sequence>
<dbReference type="NCBIfam" id="TIGR00350">
    <property type="entry name" value="lytR_cpsA_psr"/>
    <property type="match status" value="1"/>
</dbReference>
<dbReference type="Gene3D" id="3.40.630.190">
    <property type="entry name" value="LCP protein"/>
    <property type="match status" value="1"/>
</dbReference>
<dbReference type="Proteomes" id="UP000231098">
    <property type="component" value="Unassembled WGS sequence"/>
</dbReference>
<dbReference type="Pfam" id="PF03816">
    <property type="entry name" value="LytR_cpsA_psr"/>
    <property type="match status" value="1"/>
</dbReference>
<proteinExistence type="inferred from homology"/>
<dbReference type="EMBL" id="PEYV01000003">
    <property type="protein sequence ID" value="PIS21925.1"/>
    <property type="molecule type" value="Genomic_DNA"/>
</dbReference>
<feature type="domain" description="Cell envelope-related transcriptional attenuator" evidence="2">
    <location>
        <begin position="83"/>
        <end position="274"/>
    </location>
</feature>
<protein>
    <recommendedName>
        <fullName evidence="2">Cell envelope-related transcriptional attenuator domain-containing protein</fullName>
    </recommendedName>
</protein>
<comment type="caution">
    <text evidence="3">The sequence shown here is derived from an EMBL/GenBank/DDBJ whole genome shotgun (WGS) entry which is preliminary data.</text>
</comment>